<dbReference type="AlphaFoldDB" id="A0AAN9JNH8"/>
<dbReference type="GO" id="GO:0004674">
    <property type="term" value="F:protein serine/threonine kinase activity"/>
    <property type="evidence" value="ECO:0007669"/>
    <property type="project" value="UniProtKB-KW"/>
</dbReference>
<dbReference type="SUPFAM" id="SSF56112">
    <property type="entry name" value="Protein kinase-like (PK-like)"/>
    <property type="match status" value="1"/>
</dbReference>
<dbReference type="PROSITE" id="PS01187">
    <property type="entry name" value="EGF_CA"/>
    <property type="match status" value="1"/>
</dbReference>
<keyword evidence="5" id="KW-0677">Repeat</keyword>
<evidence type="ECO:0000256" key="7">
    <source>
        <dbReference type="ARBA" id="ARBA00022840"/>
    </source>
</evidence>
<dbReference type="Pfam" id="PF07714">
    <property type="entry name" value="PK_Tyr_Ser-Thr"/>
    <property type="match status" value="1"/>
</dbReference>
<name>A0AAN9JNH8_CLITE</name>
<sequence length="393" mass="44304">MIRSVQGWAAKDVDECKTGNHTCISDKDCYNTDGSYKCFCPKGHSGNGTKEEPCHPKNIVTNIIIGVGTRVIFLFVGTTTVYLTYQKRKLIKLREKYFTQNGGSILLHQLSTRKNSSRSTQIFTEEQLKKATNNFDESLIIGKGGYDTEVPLLVYEFVNNGTLSDFIHSERKVNNATWKNHLRIATEAAGALSYLHSAASIPIIHRNVKTANILLDETYTAKVSDFGASRLVPLDQNELPTMVQGIIGYLDPEYMKISQLTEESDVYSFGVVLVELLTGKKPFSFDGPEAERNLAMHFLCCLKQDHLFDVLQVGIWNEENKQENMEVSILAAKCLRLNGEERPTMKEVVIELEGIRVLEKHPWINSDQNLDESQYLLHEASSRIYEHGDSSSQ</sequence>
<evidence type="ECO:0000256" key="2">
    <source>
        <dbReference type="ARBA" id="ARBA00022536"/>
    </source>
</evidence>
<dbReference type="Gene3D" id="2.10.25.10">
    <property type="entry name" value="Laminin"/>
    <property type="match status" value="1"/>
</dbReference>
<dbReference type="FunFam" id="2.10.25.10:FF:000038">
    <property type="entry name" value="Fibrillin 2"/>
    <property type="match status" value="1"/>
</dbReference>
<evidence type="ECO:0000259" key="11">
    <source>
        <dbReference type="PROSITE" id="PS50011"/>
    </source>
</evidence>
<feature type="transmembrane region" description="Helical" evidence="10">
    <location>
        <begin position="63"/>
        <end position="85"/>
    </location>
</feature>
<evidence type="ECO:0000256" key="3">
    <source>
        <dbReference type="ARBA" id="ARBA00022679"/>
    </source>
</evidence>
<dbReference type="InterPro" id="IPR001881">
    <property type="entry name" value="EGF-like_Ca-bd_dom"/>
</dbReference>
<dbReference type="Gene3D" id="1.10.510.10">
    <property type="entry name" value="Transferase(Phosphotransferase) domain 1"/>
    <property type="match status" value="1"/>
</dbReference>
<protein>
    <submittedName>
        <fullName evidence="13">Uncharacterized protein</fullName>
    </submittedName>
</protein>
<keyword evidence="3" id="KW-0808">Transferase</keyword>
<dbReference type="PANTHER" id="PTHR27005">
    <property type="entry name" value="WALL-ASSOCIATED RECEPTOR KINASE-LIKE 21"/>
    <property type="match status" value="1"/>
</dbReference>
<accession>A0AAN9JNH8</accession>
<feature type="domain" description="Protein kinase" evidence="11">
    <location>
        <begin position="59"/>
        <end position="364"/>
    </location>
</feature>
<keyword evidence="6" id="KW-0547">Nucleotide-binding</keyword>
<dbReference type="PROSITE" id="PS50011">
    <property type="entry name" value="PROTEIN_KINASE_DOM"/>
    <property type="match status" value="1"/>
</dbReference>
<keyword evidence="2 9" id="KW-0245">EGF-like domain</keyword>
<keyword evidence="10" id="KW-0472">Membrane</keyword>
<dbReference type="InterPro" id="IPR000719">
    <property type="entry name" value="Prot_kinase_dom"/>
</dbReference>
<evidence type="ECO:0000256" key="1">
    <source>
        <dbReference type="ARBA" id="ARBA00022527"/>
    </source>
</evidence>
<dbReference type="InterPro" id="IPR018097">
    <property type="entry name" value="EGF_Ca-bd_CS"/>
</dbReference>
<proteinExistence type="predicted"/>
<dbReference type="PANTHER" id="PTHR27005:SF470">
    <property type="entry name" value="ASSOCIATED KINASE-LIKE PROTEIN, PUTATIVE-RELATED"/>
    <property type="match status" value="1"/>
</dbReference>
<dbReference type="InterPro" id="IPR049883">
    <property type="entry name" value="NOTCH1_EGF-like"/>
</dbReference>
<organism evidence="13 14">
    <name type="scientific">Clitoria ternatea</name>
    <name type="common">Butterfly pea</name>
    <dbReference type="NCBI Taxonomy" id="43366"/>
    <lineage>
        <taxon>Eukaryota</taxon>
        <taxon>Viridiplantae</taxon>
        <taxon>Streptophyta</taxon>
        <taxon>Embryophyta</taxon>
        <taxon>Tracheophyta</taxon>
        <taxon>Spermatophyta</taxon>
        <taxon>Magnoliopsida</taxon>
        <taxon>eudicotyledons</taxon>
        <taxon>Gunneridae</taxon>
        <taxon>Pentapetalae</taxon>
        <taxon>rosids</taxon>
        <taxon>fabids</taxon>
        <taxon>Fabales</taxon>
        <taxon>Fabaceae</taxon>
        <taxon>Papilionoideae</taxon>
        <taxon>50 kb inversion clade</taxon>
        <taxon>NPAAA clade</taxon>
        <taxon>indigoferoid/millettioid clade</taxon>
        <taxon>Phaseoleae</taxon>
        <taxon>Clitoria</taxon>
    </lineage>
</organism>
<dbReference type="InterPro" id="IPR011009">
    <property type="entry name" value="Kinase-like_dom_sf"/>
</dbReference>
<dbReference type="PROSITE" id="PS50026">
    <property type="entry name" value="EGF_3"/>
    <property type="match status" value="1"/>
</dbReference>
<keyword evidence="10" id="KW-1133">Transmembrane helix</keyword>
<evidence type="ECO:0000313" key="13">
    <source>
        <dbReference type="EMBL" id="KAK7301436.1"/>
    </source>
</evidence>
<evidence type="ECO:0000256" key="5">
    <source>
        <dbReference type="ARBA" id="ARBA00022737"/>
    </source>
</evidence>
<evidence type="ECO:0000313" key="14">
    <source>
        <dbReference type="Proteomes" id="UP001359559"/>
    </source>
</evidence>
<evidence type="ECO:0000256" key="6">
    <source>
        <dbReference type="ARBA" id="ARBA00022741"/>
    </source>
</evidence>
<dbReference type="InterPro" id="IPR000152">
    <property type="entry name" value="EGF-type_Asp/Asn_hydroxyl_site"/>
</dbReference>
<dbReference type="Pfam" id="PF07645">
    <property type="entry name" value="EGF_CA"/>
    <property type="match status" value="1"/>
</dbReference>
<keyword evidence="10" id="KW-0812">Transmembrane</keyword>
<keyword evidence="7" id="KW-0067">ATP-binding</keyword>
<reference evidence="13 14" key="1">
    <citation type="submission" date="2024-01" db="EMBL/GenBank/DDBJ databases">
        <title>The genomes of 5 underutilized Papilionoideae crops provide insights into root nodulation and disease resistance.</title>
        <authorList>
            <person name="Yuan L."/>
        </authorList>
    </citation>
    <scope>NUCLEOTIDE SEQUENCE [LARGE SCALE GENOMIC DNA]</scope>
    <source>
        <strain evidence="13">LY-2023</strain>
        <tissue evidence="13">Leaf</tissue>
    </source>
</reference>
<gene>
    <name evidence="13" type="ORF">RJT34_12300</name>
</gene>
<feature type="domain" description="EGF-like" evidence="12">
    <location>
        <begin position="12"/>
        <end position="50"/>
    </location>
</feature>
<dbReference type="EMBL" id="JAYKXN010000003">
    <property type="protein sequence ID" value="KAK7301436.1"/>
    <property type="molecule type" value="Genomic_DNA"/>
</dbReference>
<comment type="caution">
    <text evidence="9">Lacks conserved residue(s) required for the propagation of feature annotation.</text>
</comment>
<dbReference type="InterPro" id="IPR001245">
    <property type="entry name" value="Ser-Thr/Tyr_kinase_cat_dom"/>
</dbReference>
<dbReference type="InterPro" id="IPR000742">
    <property type="entry name" value="EGF"/>
</dbReference>
<dbReference type="GO" id="GO:0005509">
    <property type="term" value="F:calcium ion binding"/>
    <property type="evidence" value="ECO:0007669"/>
    <property type="project" value="InterPro"/>
</dbReference>
<keyword evidence="1" id="KW-0418">Kinase</keyword>
<dbReference type="InterPro" id="IPR045274">
    <property type="entry name" value="WAK-like"/>
</dbReference>
<keyword evidence="4" id="KW-0732">Signal</keyword>
<keyword evidence="1" id="KW-0723">Serine/threonine-protein kinase</keyword>
<dbReference type="FunFam" id="1.10.510.10:FF:000084">
    <property type="entry name" value="Wall-associated receptor kinase 2"/>
    <property type="match status" value="1"/>
</dbReference>
<keyword evidence="14" id="KW-1185">Reference proteome</keyword>
<evidence type="ECO:0000256" key="10">
    <source>
        <dbReference type="SAM" id="Phobius"/>
    </source>
</evidence>
<comment type="caution">
    <text evidence="13">The sequence shown here is derived from an EMBL/GenBank/DDBJ whole genome shotgun (WGS) entry which is preliminary data.</text>
</comment>
<keyword evidence="8" id="KW-1015">Disulfide bond</keyword>
<dbReference type="Proteomes" id="UP001359559">
    <property type="component" value="Unassembled WGS sequence"/>
</dbReference>
<dbReference type="GO" id="GO:0005524">
    <property type="term" value="F:ATP binding"/>
    <property type="evidence" value="ECO:0007669"/>
    <property type="project" value="UniProtKB-KW"/>
</dbReference>
<evidence type="ECO:0000256" key="9">
    <source>
        <dbReference type="PROSITE-ProRule" id="PRU00076"/>
    </source>
</evidence>
<dbReference type="PROSITE" id="PS00010">
    <property type="entry name" value="ASX_HYDROXYL"/>
    <property type="match status" value="1"/>
</dbReference>
<dbReference type="SUPFAM" id="SSF57196">
    <property type="entry name" value="EGF/Laminin"/>
    <property type="match status" value="1"/>
</dbReference>
<evidence type="ECO:0000256" key="4">
    <source>
        <dbReference type="ARBA" id="ARBA00022729"/>
    </source>
</evidence>
<dbReference type="CDD" id="cd00054">
    <property type="entry name" value="EGF_CA"/>
    <property type="match status" value="1"/>
</dbReference>
<dbReference type="GO" id="GO:0007166">
    <property type="term" value="P:cell surface receptor signaling pathway"/>
    <property type="evidence" value="ECO:0007669"/>
    <property type="project" value="InterPro"/>
</dbReference>
<dbReference type="SMART" id="SM00179">
    <property type="entry name" value="EGF_CA"/>
    <property type="match status" value="1"/>
</dbReference>
<dbReference type="GO" id="GO:0005886">
    <property type="term" value="C:plasma membrane"/>
    <property type="evidence" value="ECO:0007669"/>
    <property type="project" value="TreeGrafter"/>
</dbReference>
<evidence type="ECO:0000259" key="12">
    <source>
        <dbReference type="PROSITE" id="PS50026"/>
    </source>
</evidence>
<evidence type="ECO:0000256" key="8">
    <source>
        <dbReference type="ARBA" id="ARBA00023157"/>
    </source>
</evidence>